<comment type="catalytic activity">
    <reaction evidence="11">
        <text>N(6)-(2E)-butenoyl-L-lysyl-[protein] + H2O = (2E)-2-butenoate + L-lysyl-[protein]</text>
        <dbReference type="Rhea" id="RHEA:69172"/>
        <dbReference type="Rhea" id="RHEA-COMP:9752"/>
        <dbReference type="Rhea" id="RHEA-COMP:13707"/>
        <dbReference type="ChEBI" id="CHEBI:15377"/>
        <dbReference type="ChEBI" id="CHEBI:29969"/>
        <dbReference type="ChEBI" id="CHEBI:35899"/>
        <dbReference type="ChEBI" id="CHEBI:137954"/>
    </reaction>
    <physiologicalReaction direction="left-to-right" evidence="11">
        <dbReference type="Rhea" id="RHEA:69173"/>
    </physiologicalReaction>
</comment>
<evidence type="ECO:0000313" key="14">
    <source>
        <dbReference type="EMBL" id="THD27784.1"/>
    </source>
</evidence>
<keyword evidence="9" id="KW-0539">Nucleus</keyword>
<keyword evidence="15" id="KW-1185">Reference proteome</keyword>
<keyword evidence="4" id="KW-0678">Repressor</keyword>
<dbReference type="EMBL" id="JXXN02000325">
    <property type="protein sequence ID" value="THD27784.1"/>
    <property type="molecule type" value="Genomic_DNA"/>
</dbReference>
<evidence type="ECO:0000256" key="11">
    <source>
        <dbReference type="ARBA" id="ARBA00049193"/>
    </source>
</evidence>
<evidence type="ECO:0000259" key="13">
    <source>
        <dbReference type="Pfam" id="PF00850"/>
    </source>
</evidence>
<evidence type="ECO:0000313" key="15">
    <source>
        <dbReference type="Proteomes" id="UP000230066"/>
    </source>
</evidence>
<dbReference type="PANTHER" id="PTHR10625">
    <property type="entry name" value="HISTONE DEACETYLASE HDAC1-RELATED"/>
    <property type="match status" value="1"/>
</dbReference>
<evidence type="ECO:0000256" key="1">
    <source>
        <dbReference type="ARBA" id="ARBA00004123"/>
    </source>
</evidence>
<gene>
    <name evidence="14" type="ORF">D915_001358</name>
</gene>
<reference evidence="14" key="1">
    <citation type="submission" date="2019-03" db="EMBL/GenBank/DDBJ databases">
        <title>Improved annotation for the trematode Fasciola hepatica.</title>
        <authorList>
            <person name="Choi Y.-J."/>
            <person name="Martin J."/>
            <person name="Mitreva M."/>
        </authorList>
    </citation>
    <scope>NUCLEOTIDE SEQUENCE [LARGE SCALE GENOMIC DNA]</scope>
</reference>
<dbReference type="EC" id="3.5.1.98" evidence="3"/>
<accession>A0A4E0RQ21</accession>
<dbReference type="InterPro" id="IPR000286">
    <property type="entry name" value="HDACs"/>
</dbReference>
<dbReference type="PRINTS" id="PR01270">
    <property type="entry name" value="HDASUPER"/>
</dbReference>
<dbReference type="SUPFAM" id="SSF52768">
    <property type="entry name" value="Arginase/deacetylase"/>
    <property type="match status" value="1"/>
</dbReference>
<evidence type="ECO:0000256" key="4">
    <source>
        <dbReference type="ARBA" id="ARBA00022491"/>
    </source>
</evidence>
<keyword evidence="7" id="KW-0805">Transcription regulation</keyword>
<sequence>MKAGIVYSSELAQLACASPKFADRYALVIGLIHSYGLFRHLLQIPPLNFSSKAEVYKTLTVFHSTDYVDALYQLQEWYANDPDPHLSADEEDLLDTYGLSYDCPGFRHVLDYALAAVRGSLAAAMALTRGDCRVVLNFAGGWHHAKRSEAAGFCYLNDIVLAIHHFLACSTDPSSRNRVLYVDFDLHHADGVEQAFWYSAHVVTFSVHHAAPGFFPGTGMSVESDTIGDEENRPQFAHGAGRGQFAAFNLPLAEGGDDQTWSDAILPVLDMLHSLVQPNFVVVQCGADCLATDPHGIFNLTNLTGPDVSVARTVETVTTTDCDSGEVTSGYLQAMELVLAWHLPTLILGGGGYNYTDTARLWTRLAAFVVEQVEHVRLNLPSEIPDHCFLDRYGPDFDLDVSSVPRTNRIRPRDIREHHARLFEQACSYADMNGLNFDRLKHREKLCVGRASQPC</sequence>
<comment type="subcellular location">
    <subcellularLocation>
        <location evidence="1">Nucleus</location>
    </subcellularLocation>
</comment>
<keyword evidence="8" id="KW-0804">Transcription</keyword>
<dbReference type="Gene3D" id="3.40.800.20">
    <property type="entry name" value="Histone deacetylase domain"/>
    <property type="match status" value="1"/>
</dbReference>
<dbReference type="InterPro" id="IPR023696">
    <property type="entry name" value="Ureohydrolase_dom_sf"/>
</dbReference>
<dbReference type="InterPro" id="IPR037138">
    <property type="entry name" value="His_deacetylse_dom_sf"/>
</dbReference>
<evidence type="ECO:0000256" key="10">
    <source>
        <dbReference type="ARBA" id="ARBA00049136"/>
    </source>
</evidence>
<feature type="domain" description="Histone deacetylase" evidence="13">
    <location>
        <begin position="22"/>
        <end position="366"/>
    </location>
</feature>
<organism evidence="14 15">
    <name type="scientific">Fasciola hepatica</name>
    <name type="common">Liver fluke</name>
    <dbReference type="NCBI Taxonomy" id="6192"/>
    <lineage>
        <taxon>Eukaryota</taxon>
        <taxon>Metazoa</taxon>
        <taxon>Spiralia</taxon>
        <taxon>Lophotrochozoa</taxon>
        <taxon>Platyhelminthes</taxon>
        <taxon>Trematoda</taxon>
        <taxon>Digenea</taxon>
        <taxon>Plagiorchiida</taxon>
        <taxon>Echinostomata</taxon>
        <taxon>Echinostomatoidea</taxon>
        <taxon>Fasciolidae</taxon>
        <taxon>Fasciola</taxon>
    </lineage>
</organism>
<protein>
    <recommendedName>
        <fullName evidence="3">histone deacetylase</fullName>
        <ecNumber evidence="3">3.5.1.98</ecNumber>
    </recommendedName>
</protein>
<keyword evidence="5" id="KW-0378">Hydrolase</keyword>
<evidence type="ECO:0000256" key="3">
    <source>
        <dbReference type="ARBA" id="ARBA00012111"/>
    </source>
</evidence>
<dbReference type="Proteomes" id="UP000230066">
    <property type="component" value="Unassembled WGS sequence"/>
</dbReference>
<keyword evidence="6" id="KW-0156">Chromatin regulator</keyword>
<dbReference type="InterPro" id="IPR023801">
    <property type="entry name" value="His_deacetylse_dom"/>
</dbReference>
<evidence type="ECO:0000256" key="12">
    <source>
        <dbReference type="ARBA" id="ARBA00049416"/>
    </source>
</evidence>
<proteinExistence type="inferred from homology"/>
<evidence type="ECO:0000256" key="6">
    <source>
        <dbReference type="ARBA" id="ARBA00022853"/>
    </source>
</evidence>
<evidence type="ECO:0000256" key="2">
    <source>
        <dbReference type="ARBA" id="ARBA00006457"/>
    </source>
</evidence>
<comment type="similarity">
    <text evidence="2">Belongs to the histone deacetylase family. HD type 1 subfamily.</text>
</comment>
<dbReference type="GO" id="GO:0031507">
    <property type="term" value="P:heterochromatin formation"/>
    <property type="evidence" value="ECO:0007669"/>
    <property type="project" value="TreeGrafter"/>
</dbReference>
<evidence type="ECO:0000256" key="7">
    <source>
        <dbReference type="ARBA" id="ARBA00023015"/>
    </source>
</evidence>
<dbReference type="Pfam" id="PF00850">
    <property type="entry name" value="Hist_deacetyl"/>
    <property type="match status" value="1"/>
</dbReference>
<dbReference type="GO" id="GO:0141221">
    <property type="term" value="F:histone deacetylase activity, hydrolytic mechanism"/>
    <property type="evidence" value="ECO:0007669"/>
    <property type="project" value="UniProtKB-EC"/>
</dbReference>
<dbReference type="PANTHER" id="PTHR10625:SF14">
    <property type="entry name" value="HISTONE DEACETYLASE 8"/>
    <property type="match status" value="1"/>
</dbReference>
<name>A0A4E0RQ21_FASHE</name>
<comment type="catalytic activity">
    <reaction evidence="12">
        <text>N(6)-acetyl-L-lysyl-[histone] + H2O = L-lysyl-[histone] + acetate</text>
        <dbReference type="Rhea" id="RHEA:58196"/>
        <dbReference type="Rhea" id="RHEA-COMP:9845"/>
        <dbReference type="Rhea" id="RHEA-COMP:11338"/>
        <dbReference type="ChEBI" id="CHEBI:15377"/>
        <dbReference type="ChEBI" id="CHEBI:29969"/>
        <dbReference type="ChEBI" id="CHEBI:30089"/>
        <dbReference type="ChEBI" id="CHEBI:61930"/>
        <dbReference type="EC" id="3.5.1.98"/>
    </reaction>
    <physiologicalReaction direction="left-to-right" evidence="12">
        <dbReference type="Rhea" id="RHEA:58197"/>
    </physiologicalReaction>
</comment>
<evidence type="ECO:0000256" key="8">
    <source>
        <dbReference type="ARBA" id="ARBA00023163"/>
    </source>
</evidence>
<comment type="catalytic activity">
    <reaction evidence="10">
        <text>N(6)-acetyl-L-lysyl-[protein] + H2O = L-lysyl-[protein] + acetate</text>
        <dbReference type="Rhea" id="RHEA:58108"/>
        <dbReference type="Rhea" id="RHEA-COMP:9752"/>
        <dbReference type="Rhea" id="RHEA-COMP:10731"/>
        <dbReference type="ChEBI" id="CHEBI:15377"/>
        <dbReference type="ChEBI" id="CHEBI:29969"/>
        <dbReference type="ChEBI" id="CHEBI:30089"/>
        <dbReference type="ChEBI" id="CHEBI:61930"/>
    </reaction>
    <physiologicalReaction direction="left-to-right" evidence="10">
        <dbReference type="Rhea" id="RHEA:58109"/>
    </physiologicalReaction>
</comment>
<evidence type="ECO:0000256" key="5">
    <source>
        <dbReference type="ARBA" id="ARBA00022801"/>
    </source>
</evidence>
<comment type="caution">
    <text evidence="14">The sequence shown here is derived from an EMBL/GenBank/DDBJ whole genome shotgun (WGS) entry which is preliminary data.</text>
</comment>
<dbReference type="AlphaFoldDB" id="A0A4E0RQ21"/>
<dbReference type="GO" id="GO:0005634">
    <property type="term" value="C:nucleus"/>
    <property type="evidence" value="ECO:0007669"/>
    <property type="project" value="UniProtKB-SubCell"/>
</dbReference>
<evidence type="ECO:0000256" key="9">
    <source>
        <dbReference type="ARBA" id="ARBA00023242"/>
    </source>
</evidence>